<dbReference type="InterPro" id="IPR015274">
    <property type="entry name" value="CD4-extracel"/>
</dbReference>
<evidence type="ECO:0000256" key="19">
    <source>
        <dbReference type="ARBA" id="ARBA00029974"/>
    </source>
</evidence>
<evidence type="ECO:0000256" key="20">
    <source>
        <dbReference type="ARBA" id="ARBA00057112"/>
    </source>
</evidence>
<feature type="region of interest" description="Disordered" evidence="25">
    <location>
        <begin position="1"/>
        <end position="47"/>
    </location>
</feature>
<dbReference type="PANTHER" id="PTHR11422">
    <property type="entry name" value="T-CELL SURFACE GLYCOPROTEIN CD4"/>
    <property type="match status" value="1"/>
</dbReference>
<keyword evidence="9" id="KW-0677">Repeat</keyword>
<dbReference type="GO" id="GO:0042110">
    <property type="term" value="P:T cell activation"/>
    <property type="evidence" value="ECO:0007669"/>
    <property type="project" value="TreeGrafter"/>
</dbReference>
<evidence type="ECO:0000256" key="21">
    <source>
        <dbReference type="ARBA" id="ARBA00059221"/>
    </source>
</evidence>
<evidence type="ECO:0000256" key="6">
    <source>
        <dbReference type="ARBA" id="ARBA00022553"/>
    </source>
</evidence>
<dbReference type="Gene3D" id="2.60.40.10">
    <property type="entry name" value="Immunoglobulins"/>
    <property type="match status" value="6"/>
</dbReference>
<evidence type="ECO:0000256" key="5">
    <source>
        <dbReference type="ARBA" id="ARBA00022525"/>
    </source>
</evidence>
<dbReference type="GO" id="GO:0015026">
    <property type="term" value="F:coreceptor activity"/>
    <property type="evidence" value="ECO:0007669"/>
    <property type="project" value="InterPro"/>
</dbReference>
<dbReference type="PROSITE" id="PS50835">
    <property type="entry name" value="IG_LIKE"/>
    <property type="match status" value="4"/>
</dbReference>
<gene>
    <name evidence="28" type="ORF">E5288_WYG002182</name>
</gene>
<organism evidence="28 29">
    <name type="scientific">Bos mutus</name>
    <name type="common">wild yak</name>
    <dbReference type="NCBI Taxonomy" id="72004"/>
    <lineage>
        <taxon>Eukaryota</taxon>
        <taxon>Metazoa</taxon>
        <taxon>Chordata</taxon>
        <taxon>Craniata</taxon>
        <taxon>Vertebrata</taxon>
        <taxon>Euteleostomi</taxon>
        <taxon>Mammalia</taxon>
        <taxon>Eutheria</taxon>
        <taxon>Laurasiatheria</taxon>
        <taxon>Artiodactyla</taxon>
        <taxon>Ruminantia</taxon>
        <taxon>Pecora</taxon>
        <taxon>Bovidae</taxon>
        <taxon>Bovinae</taxon>
        <taxon>Bos</taxon>
    </lineage>
</organism>
<keyword evidence="18" id="KW-0393">Immunoglobulin domain</keyword>
<dbReference type="SUPFAM" id="SSF48726">
    <property type="entry name" value="Immunoglobulin"/>
    <property type="match status" value="6"/>
</dbReference>
<dbReference type="Gene3D" id="1.20.5.900">
    <property type="entry name" value="transmembrane domain of human cd4"/>
    <property type="match status" value="1"/>
</dbReference>
<evidence type="ECO:0000256" key="22">
    <source>
        <dbReference type="ARBA" id="ARBA00061264"/>
    </source>
</evidence>
<evidence type="ECO:0000256" key="3">
    <source>
        <dbReference type="ARBA" id="ARBA00016522"/>
    </source>
</evidence>
<feature type="domain" description="Ig-like" evidence="27">
    <location>
        <begin position="134"/>
        <end position="199"/>
    </location>
</feature>
<keyword evidence="4" id="KW-1003">Cell membrane</keyword>
<dbReference type="SMART" id="SM00409">
    <property type="entry name" value="IG"/>
    <property type="match status" value="5"/>
</dbReference>
<comment type="function">
    <text evidence="21">Lymphocyte activation gene 3 protein: Inhibitory receptor on antigen activated T-cells. Delivers inhibitory signals upon binding to ligands, such as FGL1. FGL1 constitutes a major ligand of LAG3 and is responsible for LAG3 T-cell inhibitory function. Following TCR engagement, LAG3 associates with CD3-TCR in the immunological synapse and directly inhibits T-cell activation. May inhibit antigen-specific T-cell activation in synergy with PDCD1/PD-1, possibly by acting as a coreceptor for PDCD1/PD-1. Negatively regulates the proliferation, activation, effector function and homeostasis of both CD8(+) and CD4(+) T-cells. Also mediates immune tolerance: constitutively expressed on a subset of regulatory T-cells (Tregs) and contributes to their suppressive function. Also acts as a negative regulator of plasmacytoid dendritic cell (pDCs) activation. Binds MHC class II (MHC-II); the precise role of MHC-II-binding is however unclear.</text>
</comment>
<dbReference type="GO" id="GO:0007155">
    <property type="term" value="P:cell adhesion"/>
    <property type="evidence" value="ECO:0007669"/>
    <property type="project" value="InterPro"/>
</dbReference>
<dbReference type="SMART" id="SM00406">
    <property type="entry name" value="IGv"/>
    <property type="match status" value="1"/>
</dbReference>
<dbReference type="Pfam" id="PF12104">
    <property type="entry name" value="Tcell_CD4_C"/>
    <property type="match status" value="1"/>
</dbReference>
<comment type="subunit">
    <text evidence="23">Interacts with MHC class II (MHC-II); selectively recognizes stable complexes of peptide and MHC-II. Interacts with FGL1 (via the Fibrinogen C-terminal domain).</text>
</comment>
<evidence type="ECO:0000256" key="12">
    <source>
        <dbReference type="ARBA" id="ARBA00023130"/>
    </source>
</evidence>
<dbReference type="GO" id="GO:0035723">
    <property type="term" value="P:interleukin-15-mediated signaling pathway"/>
    <property type="evidence" value="ECO:0007669"/>
    <property type="project" value="TreeGrafter"/>
</dbReference>
<evidence type="ECO:0000256" key="11">
    <source>
        <dbReference type="ARBA" id="ARBA00022989"/>
    </source>
</evidence>
<dbReference type="GO" id="GO:0002250">
    <property type="term" value="P:adaptive immune response"/>
    <property type="evidence" value="ECO:0007669"/>
    <property type="project" value="UniProtKB-KW"/>
</dbReference>
<comment type="caution">
    <text evidence="28">The sequence shown here is derived from an EMBL/GenBank/DDBJ whole genome shotgun (WGS) entry which is preliminary data.</text>
</comment>
<evidence type="ECO:0000256" key="23">
    <source>
        <dbReference type="ARBA" id="ARBA00065545"/>
    </source>
</evidence>
<comment type="function">
    <text evidence="20">May function as a ligand for MHC class II (MHC-II) on antigen-presenting cells (APC), promoting APC activation/maturation and driving Th1 immune response.</text>
</comment>
<dbReference type="PANTHER" id="PTHR11422:SF0">
    <property type="entry name" value="T-CELL SURFACE GLYCOPROTEIN CD4"/>
    <property type="match status" value="1"/>
</dbReference>
<dbReference type="AlphaFoldDB" id="A0A6B0S946"/>
<dbReference type="EMBL" id="VBQZ03000253">
    <property type="protein sequence ID" value="MXQ98580.1"/>
    <property type="molecule type" value="Genomic_DNA"/>
</dbReference>
<feature type="transmembrane region" description="Helical" evidence="26">
    <location>
        <begin position="742"/>
        <end position="767"/>
    </location>
</feature>
<keyword evidence="16" id="KW-0325">Glycoprotein</keyword>
<keyword evidence="17" id="KW-0449">Lipoprotein</keyword>
<evidence type="ECO:0000259" key="27">
    <source>
        <dbReference type="PROSITE" id="PS50835"/>
    </source>
</evidence>
<dbReference type="FunFam" id="2.60.40.10:FF:003032">
    <property type="entry name" value="Lymphocyte activating 3"/>
    <property type="match status" value="1"/>
</dbReference>
<dbReference type="Proteomes" id="UP000322234">
    <property type="component" value="Unassembled WGS sequence"/>
</dbReference>
<dbReference type="Pfam" id="PF09191">
    <property type="entry name" value="CD4-extracel"/>
    <property type="match status" value="1"/>
</dbReference>
<dbReference type="PRINTS" id="PR00692">
    <property type="entry name" value="CD4TCANTIGEN"/>
</dbReference>
<dbReference type="GO" id="GO:0009897">
    <property type="term" value="C:external side of plasma membrane"/>
    <property type="evidence" value="ECO:0007669"/>
    <property type="project" value="TreeGrafter"/>
</dbReference>
<dbReference type="InterPro" id="IPR036179">
    <property type="entry name" value="Ig-like_dom_sf"/>
</dbReference>
<evidence type="ECO:0000256" key="9">
    <source>
        <dbReference type="ARBA" id="ARBA00022737"/>
    </source>
</evidence>
<comment type="subcellular location">
    <subcellularLocation>
        <location evidence="1">Cell membrane</location>
        <topology evidence="1">Single-pass type I membrane protein</topology>
    </subcellularLocation>
    <subcellularLocation>
        <location evidence="2">Secreted</location>
    </subcellularLocation>
</comment>
<dbReference type="GO" id="GO:0070374">
    <property type="term" value="P:positive regulation of ERK1 and ERK2 cascade"/>
    <property type="evidence" value="ECO:0007669"/>
    <property type="project" value="TreeGrafter"/>
</dbReference>
<evidence type="ECO:0000256" key="1">
    <source>
        <dbReference type="ARBA" id="ARBA00004251"/>
    </source>
</evidence>
<dbReference type="Pfam" id="PF00047">
    <property type="entry name" value="ig"/>
    <property type="match status" value="1"/>
</dbReference>
<evidence type="ECO:0000256" key="25">
    <source>
        <dbReference type="SAM" id="MobiDB-lite"/>
    </source>
</evidence>
<evidence type="ECO:0000256" key="10">
    <source>
        <dbReference type="ARBA" id="ARBA00022859"/>
    </source>
</evidence>
<evidence type="ECO:0000256" key="8">
    <source>
        <dbReference type="ARBA" id="ARBA00022729"/>
    </source>
</evidence>
<dbReference type="FunFam" id="2.60.40.10:FF:001221">
    <property type="entry name" value="T-cell surface glycoprotein CD4"/>
    <property type="match status" value="1"/>
</dbReference>
<proteinExistence type="inferred from homology"/>
<evidence type="ECO:0000256" key="7">
    <source>
        <dbReference type="ARBA" id="ARBA00022692"/>
    </source>
</evidence>
<dbReference type="InterPro" id="IPR013783">
    <property type="entry name" value="Ig-like_fold"/>
</dbReference>
<dbReference type="InterPro" id="IPR003599">
    <property type="entry name" value="Ig_sub"/>
</dbReference>
<sequence>MRNLGQGHADLVLGPPERSQDSPGQGCKGKPTSGSAAPTPRGPGPRRYTVLRLAPGGLRIGKLPLQPRVQLEEMGLQRGDFSLWLRPARRADAGEYHAAVRFGNRALACRLRLRVGQAAVTASPPGPLWTSSWVVLNCSFSRPDLPASVHWFRGPGRVPVQESPHHHLVGNFLFLPQVSSLDSGTWGCSLTYRDGFNVSITYNLAVLGLEPRAPLTVYAGAGSKVELPCRLPPGVGIQSSLTAMWTPPGGGPDLLVAGDRNNFTLRLEAVGQAQAGTYTCRVHLQGRQLSATVTLAVITGQFQKVLCPIYLTGQSPQPPALPHRFADVALPFLRGKAQVLVCLSKATMGPGTSLRHLFLVLQLAMLPAGTQGKTVVLGKAGDKAELPCQASQKKNMVFSWKDSSQSNILGKRGLFFYKGTTELSHRVESKKNLWDQGSFPLIIKNLQVTDSGTYTCEVDKKTLEVELQVFRLTASSDTHVLLGQSLTLTLESPSGSNPSVRWKGPGNNNTRDVKSLSLAQVGLQDSGTWTCTISQSQQTLEIKIPIVVLAFQKAPETVYVKEGEQAEFSFPLTFEYENLSGELTWQLANGDSSSQSWVTFTVKNREVKVNKIHKDLKLLVGEKLPLHLTLPRTLPQHAGSGTLTLDLTKGKLQQKVNLVVMKVTKSPNSLTCEVLGPSPPKLTLNLKMGNQSMKGSNQPKLVTQPEPQAGMWQCLLSDNGKVLLEAKIEVLPSEFTHAWPKLLPMVLGGIAGLVLFTVCCAFCVKCWHRRRRAERMSQIKRLLSEKKTCQCPQAQALWERVSSDRHSPSQNLLEDPW</sequence>
<dbReference type="InterPro" id="IPR013106">
    <property type="entry name" value="Ig_V-set"/>
</dbReference>
<keyword evidence="5" id="KW-0964">Secreted</keyword>
<evidence type="ECO:0000256" key="16">
    <source>
        <dbReference type="ARBA" id="ARBA00023180"/>
    </source>
</evidence>
<evidence type="ECO:0000256" key="14">
    <source>
        <dbReference type="ARBA" id="ARBA00023139"/>
    </source>
</evidence>
<dbReference type="CDD" id="cd22570">
    <property type="entry name" value="CD4_CD"/>
    <property type="match status" value="1"/>
</dbReference>
<evidence type="ECO:0000256" key="18">
    <source>
        <dbReference type="ARBA" id="ARBA00023319"/>
    </source>
</evidence>
<dbReference type="SMART" id="SM00408">
    <property type="entry name" value="IGc2"/>
    <property type="match status" value="4"/>
</dbReference>
<evidence type="ECO:0000313" key="29">
    <source>
        <dbReference type="Proteomes" id="UP000322234"/>
    </source>
</evidence>
<dbReference type="InterPro" id="IPR013151">
    <property type="entry name" value="Immunoglobulin_dom"/>
</dbReference>
<dbReference type="FunFam" id="2.60.40.10:FF:001105">
    <property type="entry name" value="T-cell surface glycoprotein CD4"/>
    <property type="match status" value="1"/>
</dbReference>
<keyword evidence="6" id="KW-0597">Phosphoprotein</keyword>
<keyword evidence="12" id="KW-1064">Adaptive immunity</keyword>
<evidence type="ECO:0000256" key="26">
    <source>
        <dbReference type="SAM" id="Phobius"/>
    </source>
</evidence>
<dbReference type="InterPro" id="IPR007110">
    <property type="entry name" value="Ig-like_dom"/>
</dbReference>
<evidence type="ECO:0000256" key="17">
    <source>
        <dbReference type="ARBA" id="ARBA00023288"/>
    </source>
</evidence>
<feature type="domain" description="Ig-like" evidence="27">
    <location>
        <begin position="211"/>
        <end position="294"/>
    </location>
</feature>
<keyword evidence="13 26" id="KW-0472">Membrane</keyword>
<reference evidence="28" key="1">
    <citation type="submission" date="2019-10" db="EMBL/GenBank/DDBJ databases">
        <title>The sequence and de novo assembly of the wild yak genome.</title>
        <authorList>
            <person name="Liu Y."/>
        </authorList>
    </citation>
    <scope>NUCLEOTIDE SEQUENCE [LARGE SCALE GENOMIC DNA]</scope>
    <source>
        <strain evidence="28">WY2019</strain>
    </source>
</reference>
<dbReference type="GO" id="GO:0045121">
    <property type="term" value="C:membrane raft"/>
    <property type="evidence" value="ECO:0007669"/>
    <property type="project" value="TreeGrafter"/>
</dbReference>
<evidence type="ECO:0000256" key="13">
    <source>
        <dbReference type="ARBA" id="ARBA00023136"/>
    </source>
</evidence>
<evidence type="ECO:0000256" key="15">
    <source>
        <dbReference type="ARBA" id="ARBA00023157"/>
    </source>
</evidence>
<feature type="domain" description="Ig-like" evidence="27">
    <location>
        <begin position="468"/>
        <end position="541"/>
    </location>
</feature>
<dbReference type="GO" id="GO:0042289">
    <property type="term" value="F:MHC class II protein binding"/>
    <property type="evidence" value="ECO:0007669"/>
    <property type="project" value="TreeGrafter"/>
</dbReference>
<protein>
    <recommendedName>
        <fullName evidence="24">Lymphocyte activation gene 3 protein</fullName>
    </recommendedName>
    <alternativeName>
        <fullName evidence="19">T-cell surface antigen T4/Leu-3</fullName>
    </alternativeName>
    <alternativeName>
        <fullName evidence="3">T-cell surface glycoprotein CD4</fullName>
    </alternativeName>
</protein>
<evidence type="ECO:0000256" key="24">
    <source>
        <dbReference type="ARBA" id="ARBA00067553"/>
    </source>
</evidence>
<evidence type="ECO:0000256" key="2">
    <source>
        <dbReference type="ARBA" id="ARBA00004613"/>
    </source>
</evidence>
<dbReference type="GO" id="GO:0005576">
    <property type="term" value="C:extracellular region"/>
    <property type="evidence" value="ECO:0007669"/>
    <property type="project" value="UniProtKB-SubCell"/>
</dbReference>
<keyword evidence="8" id="KW-0732">Signal</keyword>
<dbReference type="InterPro" id="IPR021963">
    <property type="entry name" value="Tcell_CD4_Cterm"/>
</dbReference>
<keyword evidence="11 26" id="KW-1133">Transmembrane helix</keyword>
<evidence type="ECO:0000313" key="28">
    <source>
        <dbReference type="EMBL" id="MXQ98580.1"/>
    </source>
</evidence>
<dbReference type="Pfam" id="PF05790">
    <property type="entry name" value="C2-set"/>
    <property type="match status" value="2"/>
</dbReference>
<accession>A0A6B0S946</accession>
<comment type="similarity">
    <text evidence="22">Belongs to the LAG3 family.</text>
</comment>
<keyword evidence="10" id="KW-0391">Immunity</keyword>
<name>A0A6B0S946_9CETA</name>
<feature type="domain" description="Ig-like" evidence="27">
    <location>
        <begin position="367"/>
        <end position="466"/>
    </location>
</feature>
<evidence type="ECO:0000256" key="4">
    <source>
        <dbReference type="ARBA" id="ARBA00022475"/>
    </source>
</evidence>
<dbReference type="InterPro" id="IPR000973">
    <property type="entry name" value="CD4"/>
</dbReference>
<keyword evidence="14" id="KW-0564">Palmitate</keyword>
<dbReference type="InterPro" id="IPR008424">
    <property type="entry name" value="Ig_C2-set"/>
</dbReference>
<dbReference type="FunFam" id="2.60.40.10:FF:001253">
    <property type="entry name" value="T-cell surface glycoprotein CD4"/>
    <property type="match status" value="1"/>
</dbReference>
<keyword evidence="15" id="KW-1015">Disulfide bond</keyword>
<keyword evidence="7 26" id="KW-0812">Transmembrane</keyword>
<dbReference type="FunFam" id="2.60.40.10:FF:002440">
    <property type="entry name" value="Lymphocyte activation gene 3 protein"/>
    <property type="match status" value="1"/>
</dbReference>
<keyword evidence="29" id="KW-1185">Reference proteome</keyword>
<dbReference type="InterPro" id="IPR003598">
    <property type="entry name" value="Ig_sub2"/>
</dbReference>
<dbReference type="GO" id="GO:1990782">
    <property type="term" value="F:protein tyrosine kinase binding"/>
    <property type="evidence" value="ECO:0007669"/>
    <property type="project" value="TreeGrafter"/>
</dbReference>